<evidence type="ECO:0000313" key="1">
    <source>
        <dbReference type="EMBL" id="KAJ0171959.1"/>
    </source>
</evidence>
<comment type="caution">
    <text evidence="1">The sequence shown here is derived from an EMBL/GenBank/DDBJ whole genome shotgun (WGS) entry which is preliminary data.</text>
</comment>
<proteinExistence type="predicted"/>
<gene>
    <name evidence="1" type="ORF">K1T71_012722</name>
</gene>
<accession>A0ACC1CK49</accession>
<keyword evidence="2" id="KW-1185">Reference proteome</keyword>
<dbReference type="EMBL" id="CM034409">
    <property type="protein sequence ID" value="KAJ0171959.1"/>
    <property type="molecule type" value="Genomic_DNA"/>
</dbReference>
<protein>
    <submittedName>
        <fullName evidence="1">Uncharacterized protein</fullName>
    </submittedName>
</protein>
<dbReference type="Proteomes" id="UP000824533">
    <property type="component" value="Linkage Group LG23"/>
</dbReference>
<reference evidence="1 2" key="1">
    <citation type="journal article" date="2021" name="Front. Genet.">
        <title>Chromosome-Level Genome Assembly Reveals Significant Gene Expansion in the Toll and IMD Signaling Pathways of Dendrolimus kikuchii.</title>
        <authorList>
            <person name="Zhou J."/>
            <person name="Wu P."/>
            <person name="Xiong Z."/>
            <person name="Liu N."/>
            <person name="Zhao N."/>
            <person name="Ji M."/>
            <person name="Qiu Y."/>
            <person name="Yang B."/>
        </authorList>
    </citation>
    <scope>NUCLEOTIDE SEQUENCE [LARGE SCALE GENOMIC DNA]</scope>
    <source>
        <strain evidence="1">Ann1</strain>
    </source>
</reference>
<name>A0ACC1CK49_9NEOP</name>
<organism evidence="1 2">
    <name type="scientific">Dendrolimus kikuchii</name>
    <dbReference type="NCBI Taxonomy" id="765133"/>
    <lineage>
        <taxon>Eukaryota</taxon>
        <taxon>Metazoa</taxon>
        <taxon>Ecdysozoa</taxon>
        <taxon>Arthropoda</taxon>
        <taxon>Hexapoda</taxon>
        <taxon>Insecta</taxon>
        <taxon>Pterygota</taxon>
        <taxon>Neoptera</taxon>
        <taxon>Endopterygota</taxon>
        <taxon>Lepidoptera</taxon>
        <taxon>Glossata</taxon>
        <taxon>Ditrysia</taxon>
        <taxon>Bombycoidea</taxon>
        <taxon>Lasiocampidae</taxon>
        <taxon>Dendrolimus</taxon>
    </lineage>
</organism>
<evidence type="ECO:0000313" key="2">
    <source>
        <dbReference type="Proteomes" id="UP000824533"/>
    </source>
</evidence>
<sequence length="402" mass="46370">MFSVKIKLLLTLVLLCELTQAGKYPCTVKSTSLLLKRHVYNFSMEILRRVSQDTNGHFVFSPLSTWLQLGTLAEGAKGRTLREIRKVTRHTAHGCFKRQLSNLLRKMNRDLVSEYRRKSMLIADELMGVKKPYVNKIRRLYGTKLFLENYDNPKKSAAELNQILESRSNGVFNDAVYYDDFLYTSLLLADANYFKSLWKSPFDPRETKQAKFFTGLYTGTVNMMHQIGNFNYTYDPLINANVLELPVADGRISFLVFLPVKGRPIKELFYNLRRTTLTSLFNMFKSEGPQVVSVQLPRFKTHTDVINLPELIYDMDIKRIFDPKLAELGNISDYNLHVSIMTQLAHIEVNEKGVYAKDTANFLVRNEDTIDFVANQTFAYIIVDRTTEFILYAGVYSTPSLF</sequence>